<dbReference type="KEGG" id="bgh:BDBG_01770"/>
<gene>
    <name evidence="8" type="ORF">BDBG_01770</name>
</gene>
<accession>A0A179UBG3</accession>
<evidence type="ECO:0000256" key="1">
    <source>
        <dbReference type="ARBA" id="ARBA00004127"/>
    </source>
</evidence>
<evidence type="ECO:0000256" key="6">
    <source>
        <dbReference type="SAM" id="Phobius"/>
    </source>
</evidence>
<evidence type="ECO:0000259" key="7">
    <source>
        <dbReference type="Pfam" id="PF10277"/>
    </source>
</evidence>
<feature type="transmembrane region" description="Helical" evidence="6">
    <location>
        <begin position="7"/>
        <end position="30"/>
    </location>
</feature>
<feature type="domain" description="CWH43-like N-terminal" evidence="7">
    <location>
        <begin position="5"/>
        <end position="220"/>
    </location>
</feature>
<evidence type="ECO:0000256" key="3">
    <source>
        <dbReference type="ARBA" id="ARBA00022989"/>
    </source>
</evidence>
<feature type="transmembrane region" description="Helical" evidence="6">
    <location>
        <begin position="199"/>
        <end position="223"/>
    </location>
</feature>
<dbReference type="GeneID" id="8506939"/>
<dbReference type="PANTHER" id="PTHR21324">
    <property type="entry name" value="FASTING-INDUCIBLE INTEGRAL MEMBRANE PROTEIN TM6P1-RELATED"/>
    <property type="match status" value="1"/>
</dbReference>
<feature type="transmembrane region" description="Helical" evidence="6">
    <location>
        <begin position="99"/>
        <end position="120"/>
    </location>
</feature>
<dbReference type="Proteomes" id="UP000002038">
    <property type="component" value="Unassembled WGS sequence"/>
</dbReference>
<keyword evidence="3 6" id="KW-1133">Transmembrane helix</keyword>
<dbReference type="GO" id="GO:0012505">
    <property type="term" value="C:endomembrane system"/>
    <property type="evidence" value="ECO:0007669"/>
    <property type="project" value="UniProtKB-SubCell"/>
</dbReference>
<keyword evidence="9" id="KW-1185">Reference proteome</keyword>
<feature type="region of interest" description="Disordered" evidence="5">
    <location>
        <begin position="243"/>
        <end position="265"/>
    </location>
</feature>
<dbReference type="AlphaFoldDB" id="A0A179UBG3"/>
<dbReference type="Pfam" id="PF10277">
    <property type="entry name" value="Frag1"/>
    <property type="match status" value="1"/>
</dbReference>
<dbReference type="VEuPathDB" id="FungiDB:BDBG_01770"/>
<evidence type="ECO:0000313" key="9">
    <source>
        <dbReference type="Proteomes" id="UP000002038"/>
    </source>
</evidence>
<dbReference type="PANTHER" id="PTHR21324:SF2">
    <property type="entry name" value="EG:22E5.9 PROTEIN"/>
    <property type="match status" value="1"/>
</dbReference>
<protein>
    <submittedName>
        <fullName evidence="8">Suppressor Sfk1</fullName>
    </submittedName>
</protein>
<feature type="transmembrane region" description="Helical" evidence="6">
    <location>
        <begin position="163"/>
        <end position="187"/>
    </location>
</feature>
<evidence type="ECO:0000256" key="2">
    <source>
        <dbReference type="ARBA" id="ARBA00022692"/>
    </source>
</evidence>
<evidence type="ECO:0000256" key="4">
    <source>
        <dbReference type="ARBA" id="ARBA00023136"/>
    </source>
</evidence>
<proteinExistence type="predicted"/>
<keyword evidence="4 6" id="KW-0472">Membrane</keyword>
<reference evidence="9" key="1">
    <citation type="journal article" date="2015" name="PLoS Genet.">
        <title>The dynamic genome and transcriptome of the human fungal pathogen Blastomyces and close relative Emmonsia.</title>
        <authorList>
            <person name="Munoz J.F."/>
            <person name="Gauthier G.M."/>
            <person name="Desjardins C.A."/>
            <person name="Gallo J.E."/>
            <person name="Holder J."/>
            <person name="Sullivan T.D."/>
            <person name="Marty A.J."/>
            <person name="Carmen J.C."/>
            <person name="Chen Z."/>
            <person name="Ding L."/>
            <person name="Gujja S."/>
            <person name="Magrini V."/>
            <person name="Misas E."/>
            <person name="Mitreva M."/>
            <person name="Priest M."/>
            <person name="Saif S."/>
            <person name="Whiston E.A."/>
            <person name="Young S."/>
            <person name="Zeng Q."/>
            <person name="Goldman W.E."/>
            <person name="Mardis E.R."/>
            <person name="Taylor J.W."/>
            <person name="McEwen J.G."/>
            <person name="Clay O.K."/>
            <person name="Klein B.S."/>
            <person name="Cuomo C.A."/>
        </authorList>
    </citation>
    <scope>NUCLEOTIDE SEQUENCE [LARGE SCALE GENOMIC DNA]</scope>
    <source>
        <strain evidence="9">SLH14081</strain>
    </source>
</reference>
<comment type="subcellular location">
    <subcellularLocation>
        <location evidence="1">Endomembrane system</location>
        <topology evidence="1">Multi-pass membrane protein</topology>
    </subcellularLocation>
</comment>
<dbReference type="GO" id="GO:0005886">
    <property type="term" value="C:plasma membrane"/>
    <property type="evidence" value="ECO:0007669"/>
    <property type="project" value="TreeGrafter"/>
</dbReference>
<name>A0A179UBG3_BLAGS</name>
<evidence type="ECO:0000256" key="5">
    <source>
        <dbReference type="SAM" id="MobiDB-lite"/>
    </source>
</evidence>
<dbReference type="InterPro" id="IPR050911">
    <property type="entry name" value="DRAM/TMEM150_Autophagy_Mod"/>
</dbReference>
<evidence type="ECO:0000313" key="8">
    <source>
        <dbReference type="EMBL" id="OAT05356.1"/>
    </source>
</evidence>
<dbReference type="OrthoDB" id="10032492at2759"/>
<feature type="transmembrane region" description="Helical" evidence="6">
    <location>
        <begin position="60"/>
        <end position="78"/>
    </location>
</feature>
<keyword evidence="2 6" id="KW-0812">Transmembrane</keyword>
<dbReference type="InterPro" id="IPR019402">
    <property type="entry name" value="CWH43_N"/>
</dbReference>
<feature type="transmembrane region" description="Helical" evidence="6">
    <location>
        <begin position="132"/>
        <end position="151"/>
    </location>
</feature>
<sequence length="319" mass="35644">MWIISFWIFPVIGSCMWLAMLLTMLIQWAAVEGRPHYESMELSQTIAFISDVGAHGLKPLFITGCSITSVVFSASFVSERWLRHRGQLARNRGRADKTFAIISIVFSMCGGLGLILLSIFDTVRFPLQHNGCLVLFMGGYILSAIFVCAEYQRLGIHYREHTILAASFWIKLVFILVELALAVAFGVTGQQGMKNQAAVLEWIIAYIFTFYVLSFVVDLLPAIRTRNHIPQGKRITEMTMAQNGAQQSPSTMTTATPRPPQTSAYYEQPLTTDSMGDRGNVYRGYIVDQQPTQVQFTQSSAGGYMPYGQSHAQEGDLRV</sequence>
<organism evidence="8 9">
    <name type="scientific">Blastomyces gilchristii (strain SLH14081)</name>
    <name type="common">Blastomyces dermatitidis</name>
    <dbReference type="NCBI Taxonomy" id="559298"/>
    <lineage>
        <taxon>Eukaryota</taxon>
        <taxon>Fungi</taxon>
        <taxon>Dikarya</taxon>
        <taxon>Ascomycota</taxon>
        <taxon>Pezizomycotina</taxon>
        <taxon>Eurotiomycetes</taxon>
        <taxon>Eurotiomycetidae</taxon>
        <taxon>Onygenales</taxon>
        <taxon>Ajellomycetaceae</taxon>
        <taxon>Blastomyces</taxon>
    </lineage>
</organism>
<dbReference type="RefSeq" id="XP_031576678.1">
    <property type="nucleotide sequence ID" value="XM_031720476.1"/>
</dbReference>
<dbReference type="EMBL" id="GG657450">
    <property type="protein sequence ID" value="OAT05356.1"/>
    <property type="molecule type" value="Genomic_DNA"/>
</dbReference>